<dbReference type="Proteomes" id="UP000010824">
    <property type="component" value="Chromosome"/>
</dbReference>
<evidence type="ECO:0000256" key="1">
    <source>
        <dbReference type="SAM" id="Phobius"/>
    </source>
</evidence>
<name>L0HBJ7_METFS</name>
<sequence length="110" mass="12499" precursor="true">MADLLDYNTSPLVLILKGAAPLIFLVALVLYVAIRRFFTGKIRLFLDTLILFAFFTFVAGWLRIYADGTEFGFTNEYSLRWLQSIGYIVSAGCFIYAGYRLLHLSGEEKP</sequence>
<dbReference type="OrthoDB" id="379226at2157"/>
<evidence type="ECO:0000313" key="3">
    <source>
        <dbReference type="Proteomes" id="UP000010824"/>
    </source>
</evidence>
<gene>
    <name evidence="2" type="ordered locus">Metfor_0323</name>
</gene>
<protein>
    <submittedName>
        <fullName evidence="2">Uncharacterized protein</fullName>
    </submittedName>
</protein>
<organism evidence="2 3">
    <name type="scientific">Methanoregula formicica (strain DSM 22288 / NBRC 105244 / SMSP)</name>
    <dbReference type="NCBI Taxonomy" id="593750"/>
    <lineage>
        <taxon>Archaea</taxon>
        <taxon>Methanobacteriati</taxon>
        <taxon>Methanobacteriota</taxon>
        <taxon>Stenosarchaea group</taxon>
        <taxon>Methanomicrobia</taxon>
        <taxon>Methanomicrobiales</taxon>
        <taxon>Methanoregulaceae</taxon>
        <taxon>Methanoregula</taxon>
    </lineage>
</organism>
<dbReference type="KEGG" id="mfo:Metfor_0323"/>
<keyword evidence="1" id="KW-0812">Transmembrane</keyword>
<keyword evidence="1" id="KW-0472">Membrane</keyword>
<reference evidence="3" key="1">
    <citation type="submission" date="2011-12" db="EMBL/GenBank/DDBJ databases">
        <title>Complete sequence of Methanoregula formicicum SMSP.</title>
        <authorList>
            <person name="Lucas S."/>
            <person name="Han J."/>
            <person name="Lapidus A."/>
            <person name="Cheng J.-F."/>
            <person name="Goodwin L."/>
            <person name="Pitluck S."/>
            <person name="Peters L."/>
            <person name="Ovchinnikova G."/>
            <person name="Teshima H."/>
            <person name="Detter J.C."/>
            <person name="Han C."/>
            <person name="Tapia R."/>
            <person name="Land M."/>
            <person name="Hauser L."/>
            <person name="Kyrpides N."/>
            <person name="Ivanova N."/>
            <person name="Pagani I."/>
            <person name="Imachi H."/>
            <person name="Tamaki H."/>
            <person name="Sekiguchi Y."/>
            <person name="Kamagata Y."/>
            <person name="Cadillo-Quiroz H."/>
            <person name="Zinder S."/>
            <person name="Liu W.-T."/>
            <person name="Woyke T."/>
        </authorList>
    </citation>
    <scope>NUCLEOTIDE SEQUENCE [LARGE SCALE GENOMIC DNA]</scope>
    <source>
        <strain evidence="3">DSM 22288 / NBRC 105244 / SMSP</strain>
    </source>
</reference>
<dbReference type="GeneID" id="14308996"/>
<feature type="transmembrane region" description="Helical" evidence="1">
    <location>
        <begin position="12"/>
        <end position="32"/>
    </location>
</feature>
<feature type="transmembrane region" description="Helical" evidence="1">
    <location>
        <begin position="44"/>
        <end position="64"/>
    </location>
</feature>
<dbReference type="AlphaFoldDB" id="L0HBJ7"/>
<reference evidence="2 3" key="2">
    <citation type="journal article" date="2014" name="Genome Announc.">
        <title>Complete Genome Sequence of Methanoregula formicica SMSPT, a Mesophilic Hydrogenotrophic Methanogen Isolated from a Methanogenic Upflow Anaerobic Sludge Blanket Reactor.</title>
        <authorList>
            <person name="Yamamoto K."/>
            <person name="Tamaki H."/>
            <person name="Cadillo-Quiroz H."/>
            <person name="Imachi H."/>
            <person name="Kyrpides N."/>
            <person name="Woyke T."/>
            <person name="Goodwin L."/>
            <person name="Zinder S.H."/>
            <person name="Kamagata Y."/>
            <person name="Liu W.T."/>
        </authorList>
    </citation>
    <scope>NUCLEOTIDE SEQUENCE [LARGE SCALE GENOMIC DNA]</scope>
    <source>
        <strain evidence="3">DSM 22288 / NBRC 105244 / SMSP</strain>
    </source>
</reference>
<dbReference type="InParanoid" id="L0HBJ7"/>
<keyword evidence="3" id="KW-1185">Reference proteome</keyword>
<proteinExistence type="predicted"/>
<dbReference type="RefSeq" id="WP_015284364.1">
    <property type="nucleotide sequence ID" value="NC_019943.1"/>
</dbReference>
<dbReference type="HOGENOM" id="CLU_2165261_0_0_2"/>
<feature type="transmembrane region" description="Helical" evidence="1">
    <location>
        <begin position="84"/>
        <end position="102"/>
    </location>
</feature>
<keyword evidence="1" id="KW-1133">Transmembrane helix</keyword>
<accession>L0HBJ7</accession>
<evidence type="ECO:0000313" key="2">
    <source>
        <dbReference type="EMBL" id="AGB01400.1"/>
    </source>
</evidence>
<dbReference type="EMBL" id="CP003167">
    <property type="protein sequence ID" value="AGB01400.1"/>
    <property type="molecule type" value="Genomic_DNA"/>
</dbReference>
<dbReference type="STRING" id="593750.Metfor_0323"/>